<evidence type="ECO:0000256" key="11">
    <source>
        <dbReference type="ARBA" id="ARBA00025182"/>
    </source>
</evidence>
<dbReference type="GO" id="GO:0009306">
    <property type="term" value="P:protein secretion"/>
    <property type="evidence" value="ECO:0007669"/>
    <property type="project" value="UniProtKB-UniRule"/>
</dbReference>
<evidence type="ECO:0000256" key="13">
    <source>
        <dbReference type="SAM" id="MobiDB-lite"/>
    </source>
</evidence>
<dbReference type="PANTHER" id="PTHR34182:SF1">
    <property type="entry name" value="PROTEIN-EXPORT MEMBRANE PROTEIN SECG"/>
    <property type="match status" value="1"/>
</dbReference>
<dbReference type="Pfam" id="PF03840">
    <property type="entry name" value="SecG"/>
    <property type="match status" value="1"/>
</dbReference>
<keyword evidence="10 12" id="KW-0472">Membrane</keyword>
<keyword evidence="15" id="KW-1185">Reference proteome</keyword>
<evidence type="ECO:0000256" key="6">
    <source>
        <dbReference type="ARBA" id="ARBA00022692"/>
    </source>
</evidence>
<dbReference type="GO" id="GO:0043952">
    <property type="term" value="P:protein transport by the Sec complex"/>
    <property type="evidence" value="ECO:0007669"/>
    <property type="project" value="TreeGrafter"/>
</dbReference>
<reference evidence="14 15" key="1">
    <citation type="submission" date="2023-11" db="EMBL/GenBank/DDBJ databases">
        <title>MicrobeMod: A computational toolkit for identifying prokaryotic methylation and restriction-modification with nanopore sequencing.</title>
        <authorList>
            <person name="Crits-Christoph A."/>
            <person name="Kang S.C."/>
            <person name="Lee H."/>
            <person name="Ostrov N."/>
        </authorList>
    </citation>
    <scope>NUCLEOTIDE SEQUENCE [LARGE SCALE GENOMIC DNA]</scope>
    <source>
        <strain evidence="14 15">DSMZ 700</strain>
    </source>
</reference>
<dbReference type="GO" id="GO:0005886">
    <property type="term" value="C:plasma membrane"/>
    <property type="evidence" value="ECO:0007669"/>
    <property type="project" value="UniProtKB-SubCell"/>
</dbReference>
<dbReference type="RefSeq" id="WP_319615281.1">
    <property type="nucleotide sequence ID" value="NZ_JAWXYB010000018.1"/>
</dbReference>
<dbReference type="Proteomes" id="UP001279553">
    <property type="component" value="Unassembled WGS sequence"/>
</dbReference>
<comment type="function">
    <text evidence="11 12">Involved in protein export. Participates in an early event of protein translocation.</text>
</comment>
<comment type="caution">
    <text evidence="14">The sequence shown here is derived from an EMBL/GenBank/DDBJ whole genome shotgun (WGS) entry which is preliminary data.</text>
</comment>
<feature type="transmembrane region" description="Helical" evidence="12">
    <location>
        <begin position="51"/>
        <end position="73"/>
    </location>
</feature>
<keyword evidence="6 12" id="KW-0812">Transmembrane</keyword>
<evidence type="ECO:0000256" key="10">
    <source>
        <dbReference type="ARBA" id="ARBA00023136"/>
    </source>
</evidence>
<keyword evidence="8 12" id="KW-1133">Transmembrane helix</keyword>
<keyword evidence="9 12" id="KW-0811">Translocation</keyword>
<evidence type="ECO:0000256" key="2">
    <source>
        <dbReference type="ARBA" id="ARBA00008445"/>
    </source>
</evidence>
<evidence type="ECO:0000256" key="7">
    <source>
        <dbReference type="ARBA" id="ARBA00022927"/>
    </source>
</evidence>
<dbReference type="GO" id="GO:0065002">
    <property type="term" value="P:intracellular protein transmembrane transport"/>
    <property type="evidence" value="ECO:0007669"/>
    <property type="project" value="TreeGrafter"/>
</dbReference>
<evidence type="ECO:0000256" key="5">
    <source>
        <dbReference type="ARBA" id="ARBA00022475"/>
    </source>
</evidence>
<feature type="compositionally biased region" description="Low complexity" evidence="13">
    <location>
        <begin position="90"/>
        <end position="108"/>
    </location>
</feature>
<evidence type="ECO:0000256" key="4">
    <source>
        <dbReference type="ARBA" id="ARBA00022448"/>
    </source>
</evidence>
<comment type="subcellular location">
    <subcellularLocation>
        <location evidence="1 12">Cell membrane</location>
        <topology evidence="1 12">Multi-pass membrane protein</topology>
    </subcellularLocation>
</comment>
<evidence type="ECO:0000256" key="8">
    <source>
        <dbReference type="ARBA" id="ARBA00022989"/>
    </source>
</evidence>
<feature type="region of interest" description="Disordered" evidence="13">
    <location>
        <begin position="81"/>
        <end position="176"/>
    </location>
</feature>
<name>A0AAW9DUP9_ACIAO</name>
<evidence type="ECO:0000256" key="3">
    <source>
        <dbReference type="ARBA" id="ARBA00017876"/>
    </source>
</evidence>
<dbReference type="InterPro" id="IPR004692">
    <property type="entry name" value="SecG"/>
</dbReference>
<evidence type="ECO:0000313" key="14">
    <source>
        <dbReference type="EMBL" id="MDX5932430.1"/>
    </source>
</evidence>
<evidence type="ECO:0000313" key="15">
    <source>
        <dbReference type="Proteomes" id="UP001279553"/>
    </source>
</evidence>
<feature type="compositionally biased region" description="Polar residues" evidence="13">
    <location>
        <begin position="121"/>
        <end position="130"/>
    </location>
</feature>
<organism evidence="14 15">
    <name type="scientific">Acidiphilium acidophilum</name>
    <name type="common">Thiobacillus acidophilus</name>
    <dbReference type="NCBI Taxonomy" id="76588"/>
    <lineage>
        <taxon>Bacteria</taxon>
        <taxon>Pseudomonadati</taxon>
        <taxon>Pseudomonadota</taxon>
        <taxon>Alphaproteobacteria</taxon>
        <taxon>Acetobacterales</taxon>
        <taxon>Acidocellaceae</taxon>
        <taxon>Acidiphilium</taxon>
    </lineage>
</organism>
<keyword evidence="4 12" id="KW-0813">Transport</keyword>
<evidence type="ECO:0000256" key="9">
    <source>
        <dbReference type="ARBA" id="ARBA00023010"/>
    </source>
</evidence>
<evidence type="ECO:0000256" key="1">
    <source>
        <dbReference type="ARBA" id="ARBA00004651"/>
    </source>
</evidence>
<accession>A0AAW9DUP9</accession>
<comment type="similarity">
    <text evidence="2 12">Belongs to the SecG family.</text>
</comment>
<evidence type="ECO:0000256" key="12">
    <source>
        <dbReference type="RuleBase" id="RU365087"/>
    </source>
</evidence>
<dbReference type="PRINTS" id="PR01651">
    <property type="entry name" value="SECGEXPORT"/>
</dbReference>
<feature type="compositionally biased region" description="Low complexity" evidence="13">
    <location>
        <begin position="132"/>
        <end position="176"/>
    </location>
</feature>
<dbReference type="GO" id="GO:0015450">
    <property type="term" value="F:protein-transporting ATPase activity"/>
    <property type="evidence" value="ECO:0007669"/>
    <property type="project" value="UniProtKB-UniRule"/>
</dbReference>
<protein>
    <recommendedName>
        <fullName evidence="3 12">Protein-export membrane protein SecG</fullName>
    </recommendedName>
</protein>
<proteinExistence type="inferred from homology"/>
<dbReference type="NCBIfam" id="TIGR00810">
    <property type="entry name" value="secG"/>
    <property type="match status" value="1"/>
</dbReference>
<comment type="caution">
    <text evidence="12">Lacks conserved residue(s) required for the propagation of feature annotation.</text>
</comment>
<dbReference type="AlphaFoldDB" id="A0AAW9DUP9"/>
<dbReference type="PANTHER" id="PTHR34182">
    <property type="entry name" value="PROTEIN-EXPORT MEMBRANE PROTEIN SECG"/>
    <property type="match status" value="1"/>
</dbReference>
<sequence length="176" mass="17221">MITVLLVLQAFVTLALIGVVLIQRSEGGGLGLGSSQGMGNFMTGRGTASFLTRTTAVLATAFMALSLILALLYKNGGTSSGESILNGPVPATSAPASSSPASTKAPATPLAPLPPIPGESAGTTTATPPAQSAGTTPAPDSTTSTTATTPVPTKTPAKTSTETPTKTPATSAPAKN</sequence>
<gene>
    <name evidence="14" type="primary">secG</name>
    <name evidence="14" type="ORF">SIL87_16865</name>
</gene>
<keyword evidence="5 12" id="KW-1003">Cell membrane</keyword>
<keyword evidence="7 12" id="KW-0653">Protein transport</keyword>
<dbReference type="EMBL" id="JAWXYB010000018">
    <property type="protein sequence ID" value="MDX5932430.1"/>
    <property type="molecule type" value="Genomic_DNA"/>
</dbReference>